<protein>
    <submittedName>
        <fullName evidence="1">Uncharacterized protein</fullName>
    </submittedName>
</protein>
<keyword evidence="2" id="KW-1185">Reference proteome</keyword>
<name>A0ABS0NIE4_9ACTN</name>
<comment type="caution">
    <text evidence="1">The sequence shown here is derived from an EMBL/GenBank/DDBJ whole genome shotgun (WGS) entry which is preliminary data.</text>
</comment>
<sequence>MRRTDLVEWDGEFREVRDLFTTSGGKHIVFTDRTSCTVGDYVAVTIKRRVTVSRR</sequence>
<proteinExistence type="predicted"/>
<dbReference type="RefSeq" id="WP_197988587.1">
    <property type="nucleotide sequence ID" value="NZ_JACYXC010000001.1"/>
</dbReference>
<evidence type="ECO:0000313" key="2">
    <source>
        <dbReference type="Proteomes" id="UP000807371"/>
    </source>
</evidence>
<accession>A0ABS0NIE4</accession>
<evidence type="ECO:0000313" key="1">
    <source>
        <dbReference type="EMBL" id="MBH5334959.1"/>
    </source>
</evidence>
<gene>
    <name evidence="1" type="ORF">IHE55_09195</name>
</gene>
<reference evidence="1 2" key="1">
    <citation type="submission" date="2020-09" db="EMBL/GenBank/DDBJ databases">
        <title>Biosynthesis of the nuclear factor of activated T cells inhibitor NFAT-133 and its congeners in Streptomyces pactum.</title>
        <authorList>
            <person name="Zhou W."/>
            <person name="Posri P."/>
            <person name="Abugrain M.E."/>
            <person name="Weisberg A.J."/>
            <person name="Chang J.H."/>
            <person name="Mahmud T."/>
        </authorList>
    </citation>
    <scope>NUCLEOTIDE SEQUENCE [LARGE SCALE GENOMIC DNA]</scope>
    <source>
        <strain evidence="1 2">ATCC 27456</strain>
    </source>
</reference>
<dbReference type="Proteomes" id="UP000807371">
    <property type="component" value="Unassembled WGS sequence"/>
</dbReference>
<dbReference type="EMBL" id="JACYXC010000001">
    <property type="protein sequence ID" value="MBH5334959.1"/>
    <property type="molecule type" value="Genomic_DNA"/>
</dbReference>
<organism evidence="1 2">
    <name type="scientific">Streptomyces pactum</name>
    <dbReference type="NCBI Taxonomy" id="68249"/>
    <lineage>
        <taxon>Bacteria</taxon>
        <taxon>Bacillati</taxon>
        <taxon>Actinomycetota</taxon>
        <taxon>Actinomycetes</taxon>
        <taxon>Kitasatosporales</taxon>
        <taxon>Streptomycetaceae</taxon>
        <taxon>Streptomyces</taxon>
    </lineage>
</organism>